<sequence length="139" mass="16070">FFFFSSINEQHRQRLKSLLPVPQICIASPKSLPSHQKSYSPSILYSSSINFFLSSSTPWLKNHLYGCYPWPMGVILEQIEAEHGAVRDEAKGKVHEEPRSVFEGRVVRKFRGVDSWHNLWRKSQGSSRRTKLEVPDRQG</sequence>
<organism evidence="1 2">
    <name type="scientific">Linum tenue</name>
    <dbReference type="NCBI Taxonomy" id="586396"/>
    <lineage>
        <taxon>Eukaryota</taxon>
        <taxon>Viridiplantae</taxon>
        <taxon>Streptophyta</taxon>
        <taxon>Embryophyta</taxon>
        <taxon>Tracheophyta</taxon>
        <taxon>Spermatophyta</taxon>
        <taxon>Magnoliopsida</taxon>
        <taxon>eudicotyledons</taxon>
        <taxon>Gunneridae</taxon>
        <taxon>Pentapetalae</taxon>
        <taxon>rosids</taxon>
        <taxon>fabids</taxon>
        <taxon>Malpighiales</taxon>
        <taxon>Linaceae</taxon>
        <taxon>Linum</taxon>
    </lineage>
</organism>
<dbReference type="AlphaFoldDB" id="A0AAV0NBI0"/>
<gene>
    <name evidence="1" type="ORF">LITE_LOCUS32539</name>
</gene>
<reference evidence="1" key="1">
    <citation type="submission" date="2022-08" db="EMBL/GenBank/DDBJ databases">
        <authorList>
            <person name="Gutierrez-Valencia J."/>
        </authorList>
    </citation>
    <scope>NUCLEOTIDE SEQUENCE</scope>
</reference>
<comment type="caution">
    <text evidence="1">The sequence shown here is derived from an EMBL/GenBank/DDBJ whole genome shotgun (WGS) entry which is preliminary data.</text>
</comment>
<proteinExistence type="predicted"/>
<name>A0AAV0NBI0_9ROSI</name>
<accession>A0AAV0NBI0</accession>
<dbReference type="EMBL" id="CAMGYJ010000008">
    <property type="protein sequence ID" value="CAI0455878.1"/>
    <property type="molecule type" value="Genomic_DNA"/>
</dbReference>
<protein>
    <submittedName>
        <fullName evidence="1">Uncharacterized protein</fullName>
    </submittedName>
</protein>
<evidence type="ECO:0000313" key="1">
    <source>
        <dbReference type="EMBL" id="CAI0455878.1"/>
    </source>
</evidence>
<keyword evidence="2" id="KW-1185">Reference proteome</keyword>
<evidence type="ECO:0000313" key="2">
    <source>
        <dbReference type="Proteomes" id="UP001154282"/>
    </source>
</evidence>
<dbReference type="Proteomes" id="UP001154282">
    <property type="component" value="Unassembled WGS sequence"/>
</dbReference>
<feature type="non-terminal residue" evidence="1">
    <location>
        <position position="1"/>
    </location>
</feature>